<dbReference type="RefSeq" id="XP_029681334.1">
    <property type="nucleotide sequence ID" value="XM_029825474.1"/>
</dbReference>
<dbReference type="CDD" id="cd02257">
    <property type="entry name" value="Peptidase_C19"/>
    <property type="match status" value="1"/>
</dbReference>
<dbReference type="MEROPS" id="C19.A81"/>
<evidence type="ECO:0000313" key="3">
    <source>
        <dbReference type="Proteomes" id="UP000005226"/>
    </source>
</evidence>
<dbReference type="GeneID" id="101071687"/>
<dbReference type="Proteomes" id="UP000005226">
    <property type="component" value="Chromosome 18"/>
</dbReference>
<dbReference type="Pfam" id="PF00443">
    <property type="entry name" value="UCH"/>
    <property type="match status" value="1"/>
</dbReference>
<reference evidence="2" key="2">
    <citation type="submission" date="2025-08" db="UniProtKB">
        <authorList>
            <consortium name="Ensembl"/>
        </authorList>
    </citation>
    <scope>IDENTIFICATION</scope>
</reference>
<dbReference type="InParanoid" id="H2TS34"/>
<dbReference type="InterPro" id="IPR038765">
    <property type="entry name" value="Papain-like_cys_pep_sf"/>
</dbReference>
<dbReference type="FunCoup" id="H2TS34">
    <property type="interactions" value="576"/>
</dbReference>
<evidence type="ECO:0000313" key="2">
    <source>
        <dbReference type="Ensembl" id="ENSTRUP00000027492.3"/>
    </source>
</evidence>
<reference evidence="2" key="3">
    <citation type="submission" date="2025-09" db="UniProtKB">
        <authorList>
            <consortium name="Ensembl"/>
        </authorList>
    </citation>
    <scope>IDENTIFICATION</scope>
</reference>
<dbReference type="PROSITE" id="PS50235">
    <property type="entry name" value="USP_3"/>
    <property type="match status" value="1"/>
</dbReference>
<organism evidence="2 3">
    <name type="scientific">Takifugu rubripes</name>
    <name type="common">Japanese pufferfish</name>
    <name type="synonym">Fugu rubripes</name>
    <dbReference type="NCBI Taxonomy" id="31033"/>
    <lineage>
        <taxon>Eukaryota</taxon>
        <taxon>Metazoa</taxon>
        <taxon>Chordata</taxon>
        <taxon>Craniata</taxon>
        <taxon>Vertebrata</taxon>
        <taxon>Euteleostomi</taxon>
        <taxon>Actinopterygii</taxon>
        <taxon>Neopterygii</taxon>
        <taxon>Teleostei</taxon>
        <taxon>Neoteleostei</taxon>
        <taxon>Acanthomorphata</taxon>
        <taxon>Eupercaria</taxon>
        <taxon>Tetraodontiformes</taxon>
        <taxon>Tetradontoidea</taxon>
        <taxon>Tetraodontidae</taxon>
        <taxon>Takifugu</taxon>
    </lineage>
</organism>
<dbReference type="Ensembl" id="ENSTRUT00000027601.3">
    <property type="protein sequence ID" value="ENSTRUP00000027492.3"/>
    <property type="gene ID" value="ENSTRUG00000010878.3"/>
</dbReference>
<name>H2TS34_TAKRU</name>
<dbReference type="OMA" id="CGRKTPF"/>
<dbReference type="PANTHER" id="PTHR24006:SF796">
    <property type="entry name" value="UBL CARBOXYL-TERMINAL HYDROLASE 18-RELATED"/>
    <property type="match status" value="1"/>
</dbReference>
<reference evidence="2 3" key="1">
    <citation type="journal article" date="2011" name="Genome Biol. Evol.">
        <title>Integration of the genetic map and genome assembly of fugu facilitates insights into distinct features of genome evolution in teleosts and mammals.</title>
        <authorList>
            <person name="Kai W."/>
            <person name="Kikuchi K."/>
            <person name="Tohari S."/>
            <person name="Chew A.K."/>
            <person name="Tay A."/>
            <person name="Fujiwara A."/>
            <person name="Hosoya S."/>
            <person name="Suetake H."/>
            <person name="Naruse K."/>
            <person name="Brenner S."/>
            <person name="Suzuki Y."/>
            <person name="Venkatesh B."/>
        </authorList>
    </citation>
    <scope>NUCLEOTIDE SEQUENCE [LARGE SCALE GENOMIC DNA]</scope>
</reference>
<dbReference type="PROSITE" id="PS00973">
    <property type="entry name" value="USP_2"/>
    <property type="match status" value="1"/>
</dbReference>
<dbReference type="eggNOG" id="KOG1863">
    <property type="taxonomic scope" value="Eukaryota"/>
</dbReference>
<dbReference type="GeneTree" id="ENSGT00940000165907"/>
<dbReference type="InterPro" id="IPR001394">
    <property type="entry name" value="Peptidase_C19_UCH"/>
</dbReference>
<dbReference type="GO" id="GO:0005634">
    <property type="term" value="C:nucleus"/>
    <property type="evidence" value="ECO:0007669"/>
    <property type="project" value="TreeGrafter"/>
</dbReference>
<dbReference type="SUPFAM" id="SSF54001">
    <property type="entry name" value="Cysteine proteinases"/>
    <property type="match status" value="1"/>
</dbReference>
<feature type="domain" description="USP" evidence="1">
    <location>
        <begin position="18"/>
        <end position="325"/>
    </location>
</feature>
<protein>
    <submittedName>
        <fullName evidence="2">Ubl carboxyl-terminal hydrolase 18-like</fullName>
    </submittedName>
</protein>
<dbReference type="FunFam" id="3.90.70.10:FF:000167">
    <property type="entry name" value="Ubiquitin specific peptidase 18"/>
    <property type="match status" value="1"/>
</dbReference>
<dbReference type="HOGENOM" id="CLU_062837_0_0_1"/>
<dbReference type="GO" id="GO:0005829">
    <property type="term" value="C:cytosol"/>
    <property type="evidence" value="ECO:0007669"/>
    <property type="project" value="TreeGrafter"/>
</dbReference>
<dbReference type="STRING" id="31033.ENSTRUP00000027492"/>
<dbReference type="InterPro" id="IPR028889">
    <property type="entry name" value="USP"/>
</dbReference>
<dbReference type="GO" id="GO:0016579">
    <property type="term" value="P:protein deubiquitination"/>
    <property type="evidence" value="ECO:0007669"/>
    <property type="project" value="InterPro"/>
</dbReference>
<dbReference type="Gene3D" id="3.90.70.10">
    <property type="entry name" value="Cysteine proteinases"/>
    <property type="match status" value="1"/>
</dbReference>
<dbReference type="OrthoDB" id="292964at2759"/>
<accession>H2TS34</accession>
<proteinExistence type="predicted"/>
<dbReference type="PANTHER" id="PTHR24006">
    <property type="entry name" value="UBIQUITIN CARBOXYL-TERMINAL HYDROLASE"/>
    <property type="match status" value="1"/>
</dbReference>
<gene>
    <name evidence="2" type="primary">LOC101071687</name>
</gene>
<keyword evidence="3" id="KW-1185">Reference proteome</keyword>
<dbReference type="InterPro" id="IPR018200">
    <property type="entry name" value="USP_CS"/>
</dbReference>
<sequence length="336" mass="37860">MSLRFCLVPLGKACSGLRGLSNHCLSCCVNALLQAFSATWELAELLDKWETAGVREEDENIPLNLRRVLVAMKSARPLLPPHKDFLLCLERNRIRRNTQHDADQVFLFILNAVVQQIDNRSLALEVQNLYKISTETHLQCSSCSSAQIQSSYLLNLQLPVKEEHDSLEGCLTSYFRHEELQGENCCFCPKCGTQTPSKWGVKLLSLPQVLCISFKRFRGNLDGTRKLHCVVTFPESFDFSEVVKEAFASSFTQLQNGCGYTLYAVVVHAGNASCGHYTAFVRHPSDQHWYHADDSRVKRVSWEEVKSAYGGSSRDTAYMLMYRRGPSEGLQPGLPT</sequence>
<dbReference type="GO" id="GO:0004843">
    <property type="term" value="F:cysteine-type deubiquitinase activity"/>
    <property type="evidence" value="ECO:0007669"/>
    <property type="project" value="InterPro"/>
</dbReference>
<dbReference type="AlphaFoldDB" id="H2TS34"/>
<dbReference type="InterPro" id="IPR050164">
    <property type="entry name" value="Peptidase_C19"/>
</dbReference>
<evidence type="ECO:0000259" key="1">
    <source>
        <dbReference type="PROSITE" id="PS50235"/>
    </source>
</evidence>